<gene>
    <name evidence="1" type="ORF">KI387_009058</name>
</gene>
<organism evidence="1 2">
    <name type="scientific">Taxus chinensis</name>
    <name type="common">Chinese yew</name>
    <name type="synonym">Taxus wallichiana var. chinensis</name>
    <dbReference type="NCBI Taxonomy" id="29808"/>
    <lineage>
        <taxon>Eukaryota</taxon>
        <taxon>Viridiplantae</taxon>
        <taxon>Streptophyta</taxon>
        <taxon>Embryophyta</taxon>
        <taxon>Tracheophyta</taxon>
        <taxon>Spermatophyta</taxon>
        <taxon>Pinopsida</taxon>
        <taxon>Pinidae</taxon>
        <taxon>Conifers II</taxon>
        <taxon>Cupressales</taxon>
        <taxon>Taxaceae</taxon>
        <taxon>Taxus</taxon>
    </lineage>
</organism>
<feature type="non-terminal residue" evidence="1">
    <location>
        <position position="66"/>
    </location>
</feature>
<evidence type="ECO:0000313" key="1">
    <source>
        <dbReference type="EMBL" id="KAH9304654.1"/>
    </source>
</evidence>
<comment type="caution">
    <text evidence="1">The sequence shown here is derived from an EMBL/GenBank/DDBJ whole genome shotgun (WGS) entry which is preliminary data.</text>
</comment>
<proteinExistence type="predicted"/>
<keyword evidence="2" id="KW-1185">Reference proteome</keyword>
<dbReference type="AlphaFoldDB" id="A0AA38CXZ7"/>
<reference evidence="1 2" key="1">
    <citation type="journal article" date="2021" name="Nat. Plants">
        <title>The Taxus genome provides insights into paclitaxel biosynthesis.</title>
        <authorList>
            <person name="Xiong X."/>
            <person name="Gou J."/>
            <person name="Liao Q."/>
            <person name="Li Y."/>
            <person name="Zhou Q."/>
            <person name="Bi G."/>
            <person name="Li C."/>
            <person name="Du R."/>
            <person name="Wang X."/>
            <person name="Sun T."/>
            <person name="Guo L."/>
            <person name="Liang H."/>
            <person name="Lu P."/>
            <person name="Wu Y."/>
            <person name="Zhang Z."/>
            <person name="Ro D.K."/>
            <person name="Shang Y."/>
            <person name="Huang S."/>
            <person name="Yan J."/>
        </authorList>
    </citation>
    <scope>NUCLEOTIDE SEQUENCE [LARGE SCALE GENOMIC DNA]</scope>
    <source>
        <strain evidence="1">Ta-2019</strain>
    </source>
</reference>
<feature type="non-terminal residue" evidence="1">
    <location>
        <position position="1"/>
    </location>
</feature>
<evidence type="ECO:0000313" key="2">
    <source>
        <dbReference type="Proteomes" id="UP000824469"/>
    </source>
</evidence>
<sequence length="66" mass="7275">VQSTSSPRVDSSRGFREISELIPIVVFCSTQNVENFLRDLLLRASCLGTKALAANGIDLHRIRSTD</sequence>
<accession>A0AA38CXZ7</accession>
<name>A0AA38CXZ7_TAXCH</name>
<dbReference type="Proteomes" id="UP000824469">
    <property type="component" value="Unassembled WGS sequence"/>
</dbReference>
<dbReference type="EMBL" id="JAHRHJ020000008">
    <property type="protein sequence ID" value="KAH9304654.1"/>
    <property type="molecule type" value="Genomic_DNA"/>
</dbReference>
<protein>
    <submittedName>
        <fullName evidence="1">Uncharacterized protein</fullName>
    </submittedName>
</protein>